<dbReference type="Proteomes" id="UP000278983">
    <property type="component" value="Unassembled WGS sequence"/>
</dbReference>
<keyword evidence="4" id="KW-0456">Lyase</keyword>
<dbReference type="InterPro" id="IPR015421">
    <property type="entry name" value="PyrdxlP-dep_Trfase_major"/>
</dbReference>
<dbReference type="InterPro" id="IPR051798">
    <property type="entry name" value="Class-II_PLP-Dep_Aminotrans"/>
</dbReference>
<evidence type="ECO:0000256" key="4">
    <source>
        <dbReference type="ARBA" id="ARBA00023239"/>
    </source>
</evidence>
<dbReference type="PANTHER" id="PTHR43525:SF1">
    <property type="entry name" value="PROTEIN MALY"/>
    <property type="match status" value="1"/>
</dbReference>
<keyword evidence="8" id="KW-1185">Reference proteome</keyword>
<dbReference type="InterPro" id="IPR015422">
    <property type="entry name" value="PyrdxlP-dep_Trfase_small"/>
</dbReference>
<feature type="domain" description="Aminotransferase class I/classII large" evidence="6">
    <location>
        <begin position="25"/>
        <end position="384"/>
    </location>
</feature>
<dbReference type="InterPro" id="IPR027619">
    <property type="entry name" value="C-S_lyase_PatB-like"/>
</dbReference>
<dbReference type="GO" id="GO:0008483">
    <property type="term" value="F:transaminase activity"/>
    <property type="evidence" value="ECO:0007669"/>
    <property type="project" value="UniProtKB-KW"/>
</dbReference>
<evidence type="ECO:0000313" key="8">
    <source>
        <dbReference type="Proteomes" id="UP000278983"/>
    </source>
</evidence>
<evidence type="ECO:0000256" key="3">
    <source>
        <dbReference type="ARBA" id="ARBA00022898"/>
    </source>
</evidence>
<dbReference type="AlphaFoldDB" id="A0A432LK64"/>
<keyword evidence="7" id="KW-0032">Aminotransferase</keyword>
<reference evidence="7 8" key="1">
    <citation type="submission" date="2018-12" db="EMBL/GenBank/DDBJ databases">
        <title>Genome sequencing of Prevotella sp. KCOM 3155 (= JS262).</title>
        <authorList>
            <person name="Kook J.-K."/>
            <person name="Park S.-N."/>
            <person name="Lim Y.K."/>
        </authorList>
    </citation>
    <scope>NUCLEOTIDE SEQUENCE [LARGE SCALE GENOMIC DNA]</scope>
    <source>
        <strain evidence="7 8">KCOM 3155</strain>
    </source>
</reference>
<dbReference type="Gene3D" id="3.40.640.10">
    <property type="entry name" value="Type I PLP-dependent aspartate aminotransferase-like (Major domain)"/>
    <property type="match status" value="1"/>
</dbReference>
<dbReference type="GO" id="GO:0047804">
    <property type="term" value="F:cysteine-S-conjugate beta-lyase activity"/>
    <property type="evidence" value="ECO:0007669"/>
    <property type="project" value="UniProtKB-EC"/>
</dbReference>
<dbReference type="InterPro" id="IPR004839">
    <property type="entry name" value="Aminotransferase_I/II_large"/>
</dbReference>
<dbReference type="CDD" id="cd00609">
    <property type="entry name" value="AAT_like"/>
    <property type="match status" value="1"/>
</dbReference>
<keyword evidence="3" id="KW-0663">Pyridoxal phosphate</keyword>
<dbReference type="EC" id="4.4.1.13" evidence="2"/>
<evidence type="ECO:0000256" key="1">
    <source>
        <dbReference type="ARBA" id="ARBA00001933"/>
    </source>
</evidence>
<dbReference type="OrthoDB" id="9802872at2"/>
<dbReference type="GO" id="GO:0030170">
    <property type="term" value="F:pyridoxal phosphate binding"/>
    <property type="evidence" value="ECO:0007669"/>
    <property type="project" value="InterPro"/>
</dbReference>
<dbReference type="SUPFAM" id="SSF53383">
    <property type="entry name" value="PLP-dependent transferases"/>
    <property type="match status" value="1"/>
</dbReference>
<evidence type="ECO:0000256" key="2">
    <source>
        <dbReference type="ARBA" id="ARBA00012224"/>
    </source>
</evidence>
<sequence length="395" mass="44994">MNYNFDEIIKRRGSNCVKWDEAEEDIMPLWIADMDFKVYPGITEAMRKRLDHEVFGYTLVPQSYYDSVINWFGNRHGAKGWKREHIIITIGVVPAISAIVHALTLPGDKVLMTTPIYNCFYSSIRNQGALVEELPLLLDEKKNGKDEHAFTIDWDGFEKACADPNVRIFLLCNPHNPSGRVWTKEELMRIGEICFKNNVLVVSDEIHCEFVSDGYKYIPFSSLGEEFLQNSVTCVAASKAFNVAGLQTANIIVADPDKRYRINRAVNIFETCDVNPFGIVAVEAAYTDGGAEWLKQFNDYVQGNYDYLVSQFAEKLPQLWVSPHESTYLAWVDCSAFGKSSTEIKDYLYNNYKVWLCDGLCYGEQQRAFLRINLACPRSILAEGLQRMITGLQSL</sequence>
<name>A0A432LK64_9BACT</name>
<evidence type="ECO:0000259" key="6">
    <source>
        <dbReference type="Pfam" id="PF00155"/>
    </source>
</evidence>
<dbReference type="InterPro" id="IPR015424">
    <property type="entry name" value="PyrdxlP-dep_Trfase"/>
</dbReference>
<gene>
    <name evidence="7" type="ORF">EHV08_05185</name>
</gene>
<organism evidence="7 8">
    <name type="scientific">Prevotella koreensis</name>
    <dbReference type="NCBI Taxonomy" id="2490854"/>
    <lineage>
        <taxon>Bacteria</taxon>
        <taxon>Pseudomonadati</taxon>
        <taxon>Bacteroidota</taxon>
        <taxon>Bacteroidia</taxon>
        <taxon>Bacteroidales</taxon>
        <taxon>Prevotellaceae</taxon>
        <taxon>Prevotella</taxon>
    </lineage>
</organism>
<evidence type="ECO:0000256" key="5">
    <source>
        <dbReference type="ARBA" id="ARBA00037974"/>
    </source>
</evidence>
<accession>A0A432LK64</accession>
<dbReference type="RefSeq" id="WP_126678372.1">
    <property type="nucleotide sequence ID" value="NZ_RYYU01000001.1"/>
</dbReference>
<dbReference type="EMBL" id="RYYU01000001">
    <property type="protein sequence ID" value="RUL59210.1"/>
    <property type="molecule type" value="Genomic_DNA"/>
</dbReference>
<keyword evidence="7" id="KW-0808">Transferase</keyword>
<dbReference type="PANTHER" id="PTHR43525">
    <property type="entry name" value="PROTEIN MALY"/>
    <property type="match status" value="1"/>
</dbReference>
<dbReference type="Pfam" id="PF00155">
    <property type="entry name" value="Aminotran_1_2"/>
    <property type="match status" value="1"/>
</dbReference>
<dbReference type="Gene3D" id="3.90.1150.10">
    <property type="entry name" value="Aspartate Aminotransferase, domain 1"/>
    <property type="match status" value="1"/>
</dbReference>
<evidence type="ECO:0000313" key="7">
    <source>
        <dbReference type="EMBL" id="RUL59210.1"/>
    </source>
</evidence>
<dbReference type="NCBIfam" id="TIGR04350">
    <property type="entry name" value="C_S_lyase_PatB"/>
    <property type="match status" value="1"/>
</dbReference>
<comment type="cofactor">
    <cofactor evidence="1">
        <name>pyridoxal 5'-phosphate</name>
        <dbReference type="ChEBI" id="CHEBI:597326"/>
    </cofactor>
</comment>
<comment type="similarity">
    <text evidence="5">Belongs to the class-II pyridoxal-phosphate-dependent aminotransferase family. MalY/PatB cystathionine beta-lyase subfamily.</text>
</comment>
<proteinExistence type="inferred from homology"/>
<comment type="caution">
    <text evidence="7">The sequence shown here is derived from an EMBL/GenBank/DDBJ whole genome shotgun (WGS) entry which is preliminary data.</text>
</comment>
<protein>
    <recommendedName>
        <fullName evidence="2">cysteine-S-conjugate beta-lyase</fullName>
        <ecNumber evidence="2">4.4.1.13</ecNumber>
    </recommendedName>
</protein>